<evidence type="ECO:0008006" key="4">
    <source>
        <dbReference type="Google" id="ProtNLM"/>
    </source>
</evidence>
<dbReference type="Proteomes" id="UP001239462">
    <property type="component" value="Unassembled WGS sequence"/>
</dbReference>
<dbReference type="RefSeq" id="WP_149495722.1">
    <property type="nucleotide sequence ID" value="NZ_JAJMQV010000089.1"/>
</dbReference>
<proteinExistence type="predicted"/>
<evidence type="ECO:0000256" key="1">
    <source>
        <dbReference type="ARBA" id="ARBA00022500"/>
    </source>
</evidence>
<evidence type="ECO:0000313" key="2">
    <source>
        <dbReference type="EMBL" id="MDM4018569.1"/>
    </source>
</evidence>
<dbReference type="InterPro" id="IPR028976">
    <property type="entry name" value="CheC-like_sf"/>
</dbReference>
<comment type="caution">
    <text evidence="2">The sequence shown here is derived from an EMBL/GenBank/DDBJ whole genome shotgun (WGS) entry which is preliminary data.</text>
</comment>
<reference evidence="2 3" key="1">
    <citation type="submission" date="2023-06" db="EMBL/GenBank/DDBJ databases">
        <title>Roseiconus lacunae JC819 isolated from Gulf of Mannar region, Tamil Nadu.</title>
        <authorList>
            <person name="Pk S."/>
            <person name="Ch S."/>
            <person name="Ch V.R."/>
        </authorList>
    </citation>
    <scope>NUCLEOTIDE SEQUENCE [LARGE SCALE GENOMIC DNA]</scope>
    <source>
        <strain evidence="2 3">JC819</strain>
    </source>
</reference>
<keyword evidence="1" id="KW-0145">Chemotaxis</keyword>
<gene>
    <name evidence="2" type="ORF">QTN89_24165</name>
</gene>
<evidence type="ECO:0000313" key="3">
    <source>
        <dbReference type="Proteomes" id="UP001239462"/>
    </source>
</evidence>
<accession>A0ABT7PPZ3</accession>
<dbReference type="Gene3D" id="3.40.1550.10">
    <property type="entry name" value="CheC-like"/>
    <property type="match status" value="1"/>
</dbReference>
<dbReference type="SUPFAM" id="SSF103039">
    <property type="entry name" value="CheC-like"/>
    <property type="match status" value="1"/>
</dbReference>
<keyword evidence="3" id="KW-1185">Reference proteome</keyword>
<dbReference type="EMBL" id="JASZZN010000023">
    <property type="protein sequence ID" value="MDM4018569.1"/>
    <property type="molecule type" value="Genomic_DNA"/>
</dbReference>
<sequence length="183" mass="19735">MNQLALEICTESILRSVNELLEYYSGSDVTVRPSHCDSLAAVFDETIECPTPGCETIASFTRLDGSGVSGALNLTAHSCVIASLGGQELSLAPDWIGELGNQMLGSFKNYLLEYGVDAHLGIPLTSRGILLNSTTVPGEQLDFQAATRFGNVWVTFSVQVGYDRRWRKMSQQATAAAGSVHLF</sequence>
<protein>
    <recommendedName>
        <fullName evidence="4">Chemotaxis protein CheX</fullName>
    </recommendedName>
</protein>
<organism evidence="2 3">
    <name type="scientific">Roseiconus lacunae</name>
    <dbReference type="NCBI Taxonomy" id="2605694"/>
    <lineage>
        <taxon>Bacteria</taxon>
        <taxon>Pseudomonadati</taxon>
        <taxon>Planctomycetota</taxon>
        <taxon>Planctomycetia</taxon>
        <taxon>Pirellulales</taxon>
        <taxon>Pirellulaceae</taxon>
        <taxon>Roseiconus</taxon>
    </lineage>
</organism>
<name>A0ABT7PPZ3_9BACT</name>